<gene>
    <name evidence="2" type="ORF">B0I28_104107</name>
</gene>
<dbReference type="EMBL" id="PVTJ01000004">
    <property type="protein sequence ID" value="PRY58952.1"/>
    <property type="molecule type" value="Genomic_DNA"/>
</dbReference>
<proteinExistence type="predicted"/>
<name>A0A2T0ULZ8_9ACTN</name>
<dbReference type="AlphaFoldDB" id="A0A2T0ULZ8"/>
<protein>
    <submittedName>
        <fullName evidence="2">Uncharacterized protein</fullName>
    </submittedName>
</protein>
<dbReference type="RefSeq" id="WP_106364062.1">
    <property type="nucleotide sequence ID" value="NZ_PVTJ01000004.1"/>
</dbReference>
<feature type="signal peptide" evidence="1">
    <location>
        <begin position="1"/>
        <end position="29"/>
    </location>
</feature>
<dbReference type="Proteomes" id="UP000238176">
    <property type="component" value="Unassembled WGS sequence"/>
</dbReference>
<organism evidence="2 3">
    <name type="scientific">Glycomyces artemisiae</name>
    <dbReference type="NCBI Taxonomy" id="1076443"/>
    <lineage>
        <taxon>Bacteria</taxon>
        <taxon>Bacillati</taxon>
        <taxon>Actinomycetota</taxon>
        <taxon>Actinomycetes</taxon>
        <taxon>Glycomycetales</taxon>
        <taxon>Glycomycetaceae</taxon>
        <taxon>Glycomyces</taxon>
    </lineage>
</organism>
<keyword evidence="3" id="KW-1185">Reference proteome</keyword>
<feature type="chain" id="PRO_5015774140" evidence="1">
    <location>
        <begin position="30"/>
        <end position="134"/>
    </location>
</feature>
<evidence type="ECO:0000313" key="2">
    <source>
        <dbReference type="EMBL" id="PRY58952.1"/>
    </source>
</evidence>
<comment type="caution">
    <text evidence="2">The sequence shown here is derived from an EMBL/GenBank/DDBJ whole genome shotgun (WGS) entry which is preliminary data.</text>
</comment>
<sequence>MIKKWVARAAVTAAAGIAMIAGITSPAYAADTVYDLVYQDILVGDMWHIDDGDKFRVYDWYKDGHGIEGTLQVWIISSSKWADKESAYNNTGAGTYVGFQNDVLNGFTYRMKVCLQDGASDTTPIKCGYKTFGE</sequence>
<dbReference type="OrthoDB" id="3831300at2"/>
<keyword evidence="1" id="KW-0732">Signal</keyword>
<evidence type="ECO:0000256" key="1">
    <source>
        <dbReference type="SAM" id="SignalP"/>
    </source>
</evidence>
<evidence type="ECO:0000313" key="3">
    <source>
        <dbReference type="Proteomes" id="UP000238176"/>
    </source>
</evidence>
<accession>A0A2T0ULZ8</accession>
<reference evidence="2 3" key="1">
    <citation type="submission" date="2018-03" db="EMBL/GenBank/DDBJ databases">
        <title>Genomic Encyclopedia of Type Strains, Phase III (KMG-III): the genomes of soil and plant-associated and newly described type strains.</title>
        <authorList>
            <person name="Whitman W."/>
        </authorList>
    </citation>
    <scope>NUCLEOTIDE SEQUENCE [LARGE SCALE GENOMIC DNA]</scope>
    <source>
        <strain evidence="2 3">CGMCC 4.7067</strain>
    </source>
</reference>